<dbReference type="PANTHER" id="PTHR44169:SF3">
    <property type="entry name" value="SHORT-CHAIN DEHYDROGENASE SRDE"/>
    <property type="match status" value="1"/>
</dbReference>
<evidence type="ECO:0000256" key="3">
    <source>
        <dbReference type="ARBA" id="ARBA00023002"/>
    </source>
</evidence>
<comment type="caution">
    <text evidence="5">The sequence shown here is derived from an EMBL/GenBank/DDBJ whole genome shotgun (WGS) entry which is preliminary data.</text>
</comment>
<protein>
    <submittedName>
        <fullName evidence="5">Uncharacterized protein</fullName>
    </submittedName>
</protein>
<sequence length="300" mass="32839">MSSKKPSVLITGCGEGGIGHAIAAEFLSKGTRYHDTQPLASIPLTYAILSQGYEVITTLLPHEARTHLTDAGIHVFSSDVTKDEDTMILRDHVAAITGGGLDVLVNNAGICYTMTAADSDLKEIEKMFAVNVFGPMRMVRVFHPLLVQKKGAIVNIGSVGGIVPFVYGASYNATKAALHHWGNTLRVEMKPLGVRVVNIISGEIGTNILKRDMGRQLPEGSLYRPLQANFADHCNRTPKTTPRRVYAANVVAEVVKKNPAAWFWTGETTLTVRLCDALLPRTFWDFLFTRMFSLDKLRGA</sequence>
<dbReference type="SUPFAM" id="SSF51735">
    <property type="entry name" value="NAD(P)-binding Rossmann-fold domains"/>
    <property type="match status" value="1"/>
</dbReference>
<dbReference type="PRINTS" id="PR00080">
    <property type="entry name" value="SDRFAMILY"/>
</dbReference>
<comment type="similarity">
    <text evidence="1 4">Belongs to the short-chain dehydrogenases/reductases (SDR) family.</text>
</comment>
<evidence type="ECO:0000256" key="1">
    <source>
        <dbReference type="ARBA" id="ARBA00006484"/>
    </source>
</evidence>
<dbReference type="InterPro" id="IPR020904">
    <property type="entry name" value="Sc_DH/Rdtase_CS"/>
</dbReference>
<dbReference type="GO" id="GO:0016491">
    <property type="term" value="F:oxidoreductase activity"/>
    <property type="evidence" value="ECO:0007669"/>
    <property type="project" value="UniProtKB-KW"/>
</dbReference>
<evidence type="ECO:0000313" key="5">
    <source>
        <dbReference type="EMBL" id="KAJ3565477.1"/>
    </source>
</evidence>
<dbReference type="PRINTS" id="PR00081">
    <property type="entry name" value="GDHRDH"/>
</dbReference>
<keyword evidence="3" id="KW-0560">Oxidoreductase</keyword>
<dbReference type="AlphaFoldDB" id="A0A9W8NAD7"/>
<keyword evidence="2" id="KW-0521">NADP</keyword>
<evidence type="ECO:0000256" key="2">
    <source>
        <dbReference type="ARBA" id="ARBA00022857"/>
    </source>
</evidence>
<proteinExistence type="inferred from homology"/>
<keyword evidence="6" id="KW-1185">Reference proteome</keyword>
<dbReference type="InterPro" id="IPR002347">
    <property type="entry name" value="SDR_fam"/>
</dbReference>
<dbReference type="EMBL" id="JANPWZ010001482">
    <property type="protein sequence ID" value="KAJ3565477.1"/>
    <property type="molecule type" value="Genomic_DNA"/>
</dbReference>
<dbReference type="Gene3D" id="3.40.50.720">
    <property type="entry name" value="NAD(P)-binding Rossmann-like Domain"/>
    <property type="match status" value="1"/>
</dbReference>
<dbReference type="InterPro" id="IPR036291">
    <property type="entry name" value="NAD(P)-bd_dom_sf"/>
</dbReference>
<dbReference type="PANTHER" id="PTHR44169">
    <property type="entry name" value="NADPH-DEPENDENT 1-ACYLDIHYDROXYACETONE PHOSPHATE REDUCTASE"/>
    <property type="match status" value="1"/>
</dbReference>
<dbReference type="Pfam" id="PF00106">
    <property type="entry name" value="adh_short"/>
    <property type="match status" value="1"/>
</dbReference>
<organism evidence="5 6">
    <name type="scientific">Xylaria arbuscula</name>
    <dbReference type="NCBI Taxonomy" id="114810"/>
    <lineage>
        <taxon>Eukaryota</taxon>
        <taxon>Fungi</taxon>
        <taxon>Dikarya</taxon>
        <taxon>Ascomycota</taxon>
        <taxon>Pezizomycotina</taxon>
        <taxon>Sordariomycetes</taxon>
        <taxon>Xylariomycetidae</taxon>
        <taxon>Xylariales</taxon>
        <taxon>Xylariaceae</taxon>
        <taxon>Xylaria</taxon>
    </lineage>
</organism>
<evidence type="ECO:0000256" key="4">
    <source>
        <dbReference type="RuleBase" id="RU000363"/>
    </source>
</evidence>
<reference evidence="5" key="1">
    <citation type="submission" date="2022-07" db="EMBL/GenBank/DDBJ databases">
        <title>Genome Sequence of Xylaria arbuscula.</title>
        <authorList>
            <person name="Buettner E."/>
        </authorList>
    </citation>
    <scope>NUCLEOTIDE SEQUENCE</scope>
    <source>
        <strain evidence="5">VT107</strain>
    </source>
</reference>
<evidence type="ECO:0000313" key="6">
    <source>
        <dbReference type="Proteomes" id="UP001148614"/>
    </source>
</evidence>
<accession>A0A9W8NAD7</accession>
<dbReference type="VEuPathDB" id="FungiDB:F4678DRAFT_105565"/>
<dbReference type="Proteomes" id="UP001148614">
    <property type="component" value="Unassembled WGS sequence"/>
</dbReference>
<gene>
    <name evidence="5" type="ORF">NPX13_g7491</name>
</gene>
<dbReference type="GO" id="GO:0005783">
    <property type="term" value="C:endoplasmic reticulum"/>
    <property type="evidence" value="ECO:0007669"/>
    <property type="project" value="TreeGrafter"/>
</dbReference>
<dbReference type="PROSITE" id="PS00061">
    <property type="entry name" value="ADH_SHORT"/>
    <property type="match status" value="1"/>
</dbReference>
<name>A0A9W8NAD7_9PEZI</name>